<dbReference type="EMBL" id="JADGJD010002810">
    <property type="protein sequence ID" value="KAJ3028289.1"/>
    <property type="molecule type" value="Genomic_DNA"/>
</dbReference>
<name>A0AAD5RZS6_9FUNG</name>
<evidence type="ECO:0000313" key="2">
    <source>
        <dbReference type="EMBL" id="KAJ3028289.1"/>
    </source>
</evidence>
<accession>A0AAD5RZS6</accession>
<dbReference type="Proteomes" id="UP001212841">
    <property type="component" value="Unassembled WGS sequence"/>
</dbReference>
<sequence>MPKYPHYIPSGEDQGWVLKQAHTVYKDKEQVSFSFLHCWQILKACPKFMSSGSKAGDAFIAGELGERPEGVKSAKKRKREGDGDGGVLDDEAKKLLEKGLDLKAKEETRLARASKIAEVKDLIFLYGKDDPLV</sequence>
<evidence type="ECO:0000256" key="1">
    <source>
        <dbReference type="SAM" id="MobiDB-lite"/>
    </source>
</evidence>
<proteinExistence type="predicted"/>
<organism evidence="2 3">
    <name type="scientific">Rhizophlyctis rosea</name>
    <dbReference type="NCBI Taxonomy" id="64517"/>
    <lineage>
        <taxon>Eukaryota</taxon>
        <taxon>Fungi</taxon>
        <taxon>Fungi incertae sedis</taxon>
        <taxon>Chytridiomycota</taxon>
        <taxon>Chytridiomycota incertae sedis</taxon>
        <taxon>Chytridiomycetes</taxon>
        <taxon>Rhizophlyctidales</taxon>
        <taxon>Rhizophlyctidaceae</taxon>
        <taxon>Rhizophlyctis</taxon>
    </lineage>
</organism>
<gene>
    <name evidence="2" type="ORF">HK097_006006</name>
</gene>
<evidence type="ECO:0000313" key="3">
    <source>
        <dbReference type="Proteomes" id="UP001212841"/>
    </source>
</evidence>
<comment type="caution">
    <text evidence="2">The sequence shown here is derived from an EMBL/GenBank/DDBJ whole genome shotgun (WGS) entry which is preliminary data.</text>
</comment>
<reference evidence="2" key="1">
    <citation type="submission" date="2020-05" db="EMBL/GenBank/DDBJ databases">
        <title>Phylogenomic resolution of chytrid fungi.</title>
        <authorList>
            <person name="Stajich J.E."/>
            <person name="Amses K."/>
            <person name="Simmons R."/>
            <person name="Seto K."/>
            <person name="Myers J."/>
            <person name="Bonds A."/>
            <person name="Quandt C.A."/>
            <person name="Barry K."/>
            <person name="Liu P."/>
            <person name="Grigoriev I."/>
            <person name="Longcore J.E."/>
            <person name="James T.Y."/>
        </authorList>
    </citation>
    <scope>NUCLEOTIDE SEQUENCE</scope>
    <source>
        <strain evidence="2">JEL0318</strain>
    </source>
</reference>
<feature type="non-terminal residue" evidence="2">
    <location>
        <position position="133"/>
    </location>
</feature>
<keyword evidence="3" id="KW-1185">Reference proteome</keyword>
<evidence type="ECO:0008006" key="4">
    <source>
        <dbReference type="Google" id="ProtNLM"/>
    </source>
</evidence>
<feature type="region of interest" description="Disordered" evidence="1">
    <location>
        <begin position="68"/>
        <end position="88"/>
    </location>
</feature>
<dbReference type="AlphaFoldDB" id="A0AAD5RZS6"/>
<protein>
    <recommendedName>
        <fullName evidence="4">No apical meristem-associated C-terminal domain-containing protein</fullName>
    </recommendedName>
</protein>